<feature type="non-terminal residue" evidence="3">
    <location>
        <position position="1"/>
    </location>
</feature>
<dbReference type="PANTHER" id="PTHR43105">
    <property type="entry name" value="RESPIRATORY NITRATE REDUCTASE"/>
    <property type="match status" value="1"/>
</dbReference>
<feature type="non-terminal residue" evidence="3">
    <location>
        <position position="239"/>
    </location>
</feature>
<name>X0XMV4_9ZZZZ</name>
<dbReference type="PANTHER" id="PTHR43105:SF14">
    <property type="entry name" value="FORMATE DEHYDROGENASE H"/>
    <property type="match status" value="1"/>
</dbReference>
<proteinExistence type="predicted"/>
<organism evidence="3">
    <name type="scientific">marine sediment metagenome</name>
    <dbReference type="NCBI Taxonomy" id="412755"/>
    <lineage>
        <taxon>unclassified sequences</taxon>
        <taxon>metagenomes</taxon>
        <taxon>ecological metagenomes</taxon>
    </lineage>
</organism>
<accession>X0XMV4</accession>
<sequence length="239" mass="26511">CDMGALPDVYPGYQKVDDPSVREKFEKAWGASLPAEPGLTVVEMINAAAEAEVKALYIMGENPMLSDPDVNHVEAALRKLEFLVVQDIFLTETARLAHVVLPAAAFAEKDGTFTNTERRVQRVRKAVEPIGLSRADWEIVCDVARRTGYSMGYDCASSILEEIASLTPSYGGIAYDRLEKGSLQWPCPARQHSGTPYLHKGRFARGLGKFHPVEFIEPKELPDADFPFLLCTGRILEHF</sequence>
<dbReference type="GO" id="GO:0016020">
    <property type="term" value="C:membrane"/>
    <property type="evidence" value="ECO:0007669"/>
    <property type="project" value="TreeGrafter"/>
</dbReference>
<feature type="domain" description="Molybdopterin oxidoreductase" evidence="2">
    <location>
        <begin position="32"/>
        <end position="145"/>
    </location>
</feature>
<dbReference type="InterPro" id="IPR006656">
    <property type="entry name" value="Mopterin_OxRdtase"/>
</dbReference>
<reference evidence="3" key="1">
    <citation type="journal article" date="2014" name="Front. Microbiol.">
        <title>High frequency of phylogenetically diverse reductive dehalogenase-homologous genes in deep subseafloor sedimentary metagenomes.</title>
        <authorList>
            <person name="Kawai M."/>
            <person name="Futagami T."/>
            <person name="Toyoda A."/>
            <person name="Takaki Y."/>
            <person name="Nishi S."/>
            <person name="Hori S."/>
            <person name="Arai W."/>
            <person name="Tsubouchi T."/>
            <person name="Morono Y."/>
            <person name="Uchiyama I."/>
            <person name="Ito T."/>
            <person name="Fujiyama A."/>
            <person name="Inagaki F."/>
            <person name="Takami H."/>
        </authorList>
    </citation>
    <scope>NUCLEOTIDE SEQUENCE</scope>
    <source>
        <strain evidence="3">Expedition CK06-06</strain>
    </source>
</reference>
<dbReference type="EMBL" id="BARS01049899">
    <property type="protein sequence ID" value="GAG37953.1"/>
    <property type="molecule type" value="Genomic_DNA"/>
</dbReference>
<dbReference type="Pfam" id="PF00384">
    <property type="entry name" value="Molybdopterin"/>
    <property type="match status" value="1"/>
</dbReference>
<dbReference type="AlphaFoldDB" id="X0XMV4"/>
<evidence type="ECO:0000313" key="3">
    <source>
        <dbReference type="EMBL" id="GAG37953.1"/>
    </source>
</evidence>
<protein>
    <recommendedName>
        <fullName evidence="2">Molybdopterin oxidoreductase domain-containing protein</fullName>
    </recommendedName>
</protein>
<dbReference type="InterPro" id="IPR050123">
    <property type="entry name" value="Prok_molybdopt-oxidoreductase"/>
</dbReference>
<evidence type="ECO:0000256" key="1">
    <source>
        <dbReference type="ARBA" id="ARBA00023002"/>
    </source>
</evidence>
<gene>
    <name evidence="3" type="ORF">S01H1_74572</name>
</gene>
<dbReference type="Gene3D" id="3.40.50.740">
    <property type="match status" value="1"/>
</dbReference>
<dbReference type="GO" id="GO:0003954">
    <property type="term" value="F:NADH dehydrogenase activity"/>
    <property type="evidence" value="ECO:0007669"/>
    <property type="project" value="TreeGrafter"/>
</dbReference>
<dbReference type="SUPFAM" id="SSF53706">
    <property type="entry name" value="Formate dehydrogenase/DMSO reductase, domains 1-3"/>
    <property type="match status" value="1"/>
</dbReference>
<keyword evidence="1" id="KW-0560">Oxidoreductase</keyword>
<dbReference type="GO" id="GO:0022904">
    <property type="term" value="P:respiratory electron transport chain"/>
    <property type="evidence" value="ECO:0007669"/>
    <property type="project" value="TreeGrafter"/>
</dbReference>
<comment type="caution">
    <text evidence="3">The sequence shown here is derived from an EMBL/GenBank/DDBJ whole genome shotgun (WGS) entry which is preliminary data.</text>
</comment>
<evidence type="ECO:0000259" key="2">
    <source>
        <dbReference type="Pfam" id="PF00384"/>
    </source>
</evidence>